<reference evidence="2" key="2">
    <citation type="submission" date="2015-03" db="UniProtKB">
        <authorList>
            <consortium name="EnsemblPlants"/>
        </authorList>
    </citation>
    <scope>IDENTIFICATION</scope>
</reference>
<sequence>MTRACKEARRSGRRCGRRSSGRQWPPTIPPEPPPAPLPLHHAAIRFLYRDVADKSLAAMDAPPAIRFATNGTHSRTLRTRWSAATARRSKRRGNGRCGRTTRNQA</sequence>
<feature type="compositionally biased region" description="Pro residues" evidence="1">
    <location>
        <begin position="26"/>
        <end position="37"/>
    </location>
</feature>
<dbReference type="Proteomes" id="UP000026960">
    <property type="component" value="Chromosome 6"/>
</dbReference>
<protein>
    <submittedName>
        <fullName evidence="2">Uncharacterized protein</fullName>
    </submittedName>
</protein>
<evidence type="ECO:0000256" key="1">
    <source>
        <dbReference type="SAM" id="MobiDB-lite"/>
    </source>
</evidence>
<dbReference type="EnsemblPlants" id="OBART06G08290.1">
    <property type="protein sequence ID" value="OBART06G08290.1"/>
    <property type="gene ID" value="OBART06G08290"/>
</dbReference>
<keyword evidence="3" id="KW-1185">Reference proteome</keyword>
<dbReference type="PaxDb" id="65489-OBART06G08290.1"/>
<evidence type="ECO:0000313" key="2">
    <source>
        <dbReference type="EnsemblPlants" id="OBART06G08290.1"/>
    </source>
</evidence>
<proteinExistence type="predicted"/>
<organism evidence="2">
    <name type="scientific">Oryza barthii</name>
    <dbReference type="NCBI Taxonomy" id="65489"/>
    <lineage>
        <taxon>Eukaryota</taxon>
        <taxon>Viridiplantae</taxon>
        <taxon>Streptophyta</taxon>
        <taxon>Embryophyta</taxon>
        <taxon>Tracheophyta</taxon>
        <taxon>Spermatophyta</taxon>
        <taxon>Magnoliopsida</taxon>
        <taxon>Liliopsida</taxon>
        <taxon>Poales</taxon>
        <taxon>Poaceae</taxon>
        <taxon>BOP clade</taxon>
        <taxon>Oryzoideae</taxon>
        <taxon>Oryzeae</taxon>
        <taxon>Oryzinae</taxon>
        <taxon>Oryza</taxon>
    </lineage>
</organism>
<dbReference type="HOGENOM" id="CLU_177284_0_0_1"/>
<feature type="compositionally biased region" description="Basic and acidic residues" evidence="1">
    <location>
        <begin position="1"/>
        <end position="10"/>
    </location>
</feature>
<feature type="region of interest" description="Disordered" evidence="1">
    <location>
        <begin position="76"/>
        <end position="105"/>
    </location>
</feature>
<evidence type="ECO:0000313" key="3">
    <source>
        <dbReference type="Proteomes" id="UP000026960"/>
    </source>
</evidence>
<reference evidence="2" key="1">
    <citation type="journal article" date="2009" name="Rice">
        <title>De Novo Next Generation Sequencing of Plant Genomes.</title>
        <authorList>
            <person name="Rounsley S."/>
            <person name="Marri P.R."/>
            <person name="Yu Y."/>
            <person name="He R."/>
            <person name="Sisneros N."/>
            <person name="Goicoechea J.L."/>
            <person name="Lee S.J."/>
            <person name="Angelova A."/>
            <person name="Kudrna D."/>
            <person name="Luo M."/>
            <person name="Affourtit J."/>
            <person name="Desany B."/>
            <person name="Knight J."/>
            <person name="Niazi F."/>
            <person name="Egholm M."/>
            <person name="Wing R.A."/>
        </authorList>
    </citation>
    <scope>NUCLEOTIDE SEQUENCE [LARGE SCALE GENOMIC DNA]</scope>
    <source>
        <strain evidence="2">cv. IRGC 105608</strain>
    </source>
</reference>
<dbReference type="Gramene" id="OBART06G08290.1">
    <property type="protein sequence ID" value="OBART06G08290.1"/>
    <property type="gene ID" value="OBART06G08290"/>
</dbReference>
<feature type="compositionally biased region" description="Basic residues" evidence="1">
    <location>
        <begin position="11"/>
        <end position="20"/>
    </location>
</feature>
<accession>A0A0D3GEI9</accession>
<name>A0A0D3GEI9_9ORYZ</name>
<feature type="region of interest" description="Disordered" evidence="1">
    <location>
        <begin position="1"/>
        <end position="38"/>
    </location>
</feature>
<dbReference type="AlphaFoldDB" id="A0A0D3GEI9"/>